<feature type="domain" description="RecJ OB" evidence="8">
    <location>
        <begin position="467"/>
        <end position="575"/>
    </location>
</feature>
<feature type="domain" description="DHHA1" evidence="7">
    <location>
        <begin position="357"/>
        <end position="452"/>
    </location>
</feature>
<organism evidence="9 10">
    <name type="scientific">Mariniblastus fucicola</name>
    <dbReference type="NCBI Taxonomy" id="980251"/>
    <lineage>
        <taxon>Bacteria</taxon>
        <taxon>Pseudomonadati</taxon>
        <taxon>Planctomycetota</taxon>
        <taxon>Planctomycetia</taxon>
        <taxon>Pirellulales</taxon>
        <taxon>Pirellulaceae</taxon>
        <taxon>Mariniblastus</taxon>
    </lineage>
</organism>
<dbReference type="InterPro" id="IPR003156">
    <property type="entry name" value="DHHA1_dom"/>
</dbReference>
<dbReference type="Gene3D" id="2.40.50.460">
    <property type="match status" value="1"/>
</dbReference>
<evidence type="ECO:0000313" key="10">
    <source>
        <dbReference type="Proteomes" id="UP000322214"/>
    </source>
</evidence>
<dbReference type="InterPro" id="IPR038763">
    <property type="entry name" value="DHH_sf"/>
</dbReference>
<keyword evidence="4 9" id="KW-0378">Hydrolase</keyword>
<dbReference type="RefSeq" id="WP_075083809.1">
    <property type="nucleotide sequence ID" value="NZ_CP042912.1"/>
</dbReference>
<dbReference type="NCBIfam" id="TIGR00644">
    <property type="entry name" value="recJ"/>
    <property type="match status" value="1"/>
</dbReference>
<keyword evidence="10" id="KW-1185">Reference proteome</keyword>
<dbReference type="Pfam" id="PF17768">
    <property type="entry name" value="RecJ_OB"/>
    <property type="match status" value="1"/>
</dbReference>
<dbReference type="InterPro" id="IPR051673">
    <property type="entry name" value="SSDNA_exonuclease_RecJ"/>
</dbReference>
<proteinExistence type="inferred from homology"/>
<gene>
    <name evidence="9" type="primary">recJ</name>
    <name evidence="9" type="ORF">MFFC18_45520</name>
</gene>
<dbReference type="SUPFAM" id="SSF64182">
    <property type="entry name" value="DHH phosphoesterases"/>
    <property type="match status" value="1"/>
</dbReference>
<comment type="similarity">
    <text evidence="1">Belongs to the RecJ family.</text>
</comment>
<dbReference type="Proteomes" id="UP000322214">
    <property type="component" value="Chromosome"/>
</dbReference>
<evidence type="ECO:0000256" key="3">
    <source>
        <dbReference type="ARBA" id="ARBA00022722"/>
    </source>
</evidence>
<dbReference type="GO" id="GO:0006310">
    <property type="term" value="P:DNA recombination"/>
    <property type="evidence" value="ECO:0007669"/>
    <property type="project" value="InterPro"/>
</dbReference>
<evidence type="ECO:0000259" key="7">
    <source>
        <dbReference type="Pfam" id="PF02272"/>
    </source>
</evidence>
<dbReference type="AlphaFoldDB" id="A0A5B9PQ85"/>
<keyword evidence="3" id="KW-0540">Nuclease</keyword>
<evidence type="ECO:0000313" key="9">
    <source>
        <dbReference type="EMBL" id="QEG24631.1"/>
    </source>
</evidence>
<dbReference type="GO" id="GO:0003676">
    <property type="term" value="F:nucleic acid binding"/>
    <property type="evidence" value="ECO:0007669"/>
    <property type="project" value="InterPro"/>
</dbReference>
<dbReference type="GO" id="GO:0006281">
    <property type="term" value="P:DNA repair"/>
    <property type="evidence" value="ECO:0007669"/>
    <property type="project" value="InterPro"/>
</dbReference>
<dbReference type="GO" id="GO:0008409">
    <property type="term" value="F:5'-3' exonuclease activity"/>
    <property type="evidence" value="ECO:0007669"/>
    <property type="project" value="InterPro"/>
</dbReference>
<evidence type="ECO:0000259" key="8">
    <source>
        <dbReference type="Pfam" id="PF17768"/>
    </source>
</evidence>
<sequence length="598" mass="65329">MSLKWNLRAHDAQLVQSIERESGVSPVIAQLLALRGITQPEHVSSFLDLKMTGLRKPSELPGVDAAVDAIFESIEANERIWVYGDYDADGMTSTAILYRCLKKLGADVGYFVPNRLHDGYGVSNESLKKIRERDASLVITVDCGINSVKEVEYAKSIGLRMVITDHHRVGNELPNAAAIVHPGLPGDPYPFPGLCGAGVAFKLAWAMCQRRAGSEKLPESMRNFLFSAVSLAAIGTVCDVVPLLDENRIIVHHGLKCMQSYANQGLRALIKIAECDKKPKLESEDLGFRIGPRLNAAGRLGQAQLGVELLTCDSPERAQHLATYINELNKNRDSLDRKILKAANEAIKKHHDPENEPAIVLAQPDWHLGVIGIAAGRIAEQYHRPTVLISLDPLGQRAGVGSCRSACGVNLYDALAGSAHHLIKFGGHSAAAGLSIDADKVDAFREEFCEQIIDQVSVEALIPDLDIDAEALLGHLTFSMMNDLERLAPFGQKNPRPLMCATEVRLAEPPKTMGSDGRHLSLRLQQHGSSIRAVAFGKAEWAKELEKPDACFDFAFRPQINEFRGYRSVQLHLVDFRPSENGNAVASDVSGDVAIQTQ</sequence>
<dbReference type="OrthoDB" id="9809852at2"/>
<dbReference type="Gene3D" id="3.90.1640.30">
    <property type="match status" value="1"/>
</dbReference>
<dbReference type="PANTHER" id="PTHR30255:SF2">
    <property type="entry name" value="SINGLE-STRANDED-DNA-SPECIFIC EXONUCLEASE RECJ"/>
    <property type="match status" value="1"/>
</dbReference>
<feature type="domain" description="DDH" evidence="6">
    <location>
        <begin position="79"/>
        <end position="225"/>
    </location>
</feature>
<dbReference type="STRING" id="980251.GCA_001642875_01017"/>
<reference evidence="9 10" key="1">
    <citation type="submission" date="2019-08" db="EMBL/GenBank/DDBJ databases">
        <title>Deep-cultivation of Planctomycetes and their phenomic and genomic characterization uncovers novel biology.</title>
        <authorList>
            <person name="Wiegand S."/>
            <person name="Jogler M."/>
            <person name="Boedeker C."/>
            <person name="Pinto D."/>
            <person name="Vollmers J."/>
            <person name="Rivas-Marin E."/>
            <person name="Kohn T."/>
            <person name="Peeters S.H."/>
            <person name="Heuer A."/>
            <person name="Rast P."/>
            <person name="Oberbeckmann S."/>
            <person name="Bunk B."/>
            <person name="Jeske O."/>
            <person name="Meyerdierks A."/>
            <person name="Storesund J.E."/>
            <person name="Kallscheuer N."/>
            <person name="Luecker S."/>
            <person name="Lage O.M."/>
            <person name="Pohl T."/>
            <person name="Merkel B.J."/>
            <person name="Hornburger P."/>
            <person name="Mueller R.-W."/>
            <person name="Bruemmer F."/>
            <person name="Labrenz M."/>
            <person name="Spormann A.M."/>
            <person name="Op den Camp H."/>
            <person name="Overmann J."/>
            <person name="Amann R."/>
            <person name="Jetten M.S.M."/>
            <person name="Mascher T."/>
            <person name="Medema M.H."/>
            <person name="Devos D.P."/>
            <person name="Kaster A.-K."/>
            <person name="Ovreas L."/>
            <person name="Rohde M."/>
            <person name="Galperin M.Y."/>
            <person name="Jogler C."/>
        </authorList>
    </citation>
    <scope>NUCLEOTIDE SEQUENCE [LARGE SCALE GENOMIC DNA]</scope>
    <source>
        <strain evidence="9 10">FC18</strain>
    </source>
</reference>
<dbReference type="PANTHER" id="PTHR30255">
    <property type="entry name" value="SINGLE-STRANDED-DNA-SPECIFIC EXONUCLEASE RECJ"/>
    <property type="match status" value="1"/>
</dbReference>
<dbReference type="EMBL" id="CP042912">
    <property type="protein sequence ID" value="QEG24631.1"/>
    <property type="molecule type" value="Genomic_DNA"/>
</dbReference>
<evidence type="ECO:0000256" key="5">
    <source>
        <dbReference type="ARBA" id="ARBA00022839"/>
    </source>
</evidence>
<dbReference type="Pfam" id="PF01368">
    <property type="entry name" value="DHH"/>
    <property type="match status" value="1"/>
</dbReference>
<protein>
    <recommendedName>
        <fullName evidence="2">Single-stranded-DNA-specific exonuclease RecJ</fullName>
    </recommendedName>
</protein>
<dbReference type="InterPro" id="IPR004610">
    <property type="entry name" value="RecJ"/>
</dbReference>
<dbReference type="InterPro" id="IPR001667">
    <property type="entry name" value="DDH_dom"/>
</dbReference>
<accession>A0A5B9PQ85</accession>
<evidence type="ECO:0000256" key="2">
    <source>
        <dbReference type="ARBA" id="ARBA00019841"/>
    </source>
</evidence>
<evidence type="ECO:0000256" key="1">
    <source>
        <dbReference type="ARBA" id="ARBA00005915"/>
    </source>
</evidence>
<dbReference type="Pfam" id="PF02272">
    <property type="entry name" value="DHHA1"/>
    <property type="match status" value="1"/>
</dbReference>
<evidence type="ECO:0000256" key="4">
    <source>
        <dbReference type="ARBA" id="ARBA00022801"/>
    </source>
</evidence>
<evidence type="ECO:0000259" key="6">
    <source>
        <dbReference type="Pfam" id="PF01368"/>
    </source>
</evidence>
<name>A0A5B9PQ85_9BACT</name>
<keyword evidence="5 9" id="KW-0269">Exonuclease</keyword>
<dbReference type="KEGG" id="mff:MFFC18_45520"/>
<dbReference type="InterPro" id="IPR041122">
    <property type="entry name" value="RecJ_OB"/>
</dbReference>